<proteinExistence type="predicted"/>
<gene>
    <name evidence="3" type="ORF">CALCODRAFT_201562</name>
</gene>
<evidence type="ECO:0000256" key="1">
    <source>
        <dbReference type="SAM" id="MobiDB-lite"/>
    </source>
</evidence>
<dbReference type="AlphaFoldDB" id="A0A165C4B3"/>
<feature type="transmembrane region" description="Helical" evidence="2">
    <location>
        <begin position="40"/>
        <end position="68"/>
    </location>
</feature>
<organism evidence="3 4">
    <name type="scientific">Calocera cornea HHB12733</name>
    <dbReference type="NCBI Taxonomy" id="1353952"/>
    <lineage>
        <taxon>Eukaryota</taxon>
        <taxon>Fungi</taxon>
        <taxon>Dikarya</taxon>
        <taxon>Basidiomycota</taxon>
        <taxon>Agaricomycotina</taxon>
        <taxon>Dacrymycetes</taxon>
        <taxon>Dacrymycetales</taxon>
        <taxon>Dacrymycetaceae</taxon>
        <taxon>Calocera</taxon>
    </lineage>
</organism>
<dbReference type="Proteomes" id="UP000076842">
    <property type="component" value="Unassembled WGS sequence"/>
</dbReference>
<dbReference type="OrthoDB" id="3359953at2759"/>
<dbReference type="InParanoid" id="A0A165C4B3"/>
<keyword evidence="2" id="KW-1133">Transmembrane helix</keyword>
<sequence length="421" mass="45510">MPALSSDHLDPSLLVRGSVMSNSTADALPDAEATDPQPSFIHFSTLTLILISVSVFLVVLVVAVLVVVARRRGKIRKQAISKPERRESARTLVNTSFSAADLKALPGLPDPPSFAGRFSYYNASGGVVSLKDVIVEDIPQKGRGFGTTSRDRAWLLDQSAISPVALTFSPAFPPTRDSSFSDGLSDYYKPRTADPLRGSDMPSYYFNSTTTSPALPSAPSPVYSPVDPSRGFQQGMMRRPSMDLHTSASNASISSYGEPPTQTATLQVHPRYDRSRHRISDAPPRIPTLVGLDAFSTIGTAMMDPASPSIAATPIPSYQVMLKPPMTPKMSSFDKDTPRSHFSPPTPILSPVREEPSRASNFSFSGFYGSYGPITPHARRGAIPKSETAGAKYKHRRFSSELNARFAVGLGLDLSRRAGYI</sequence>
<evidence type="ECO:0000313" key="3">
    <source>
        <dbReference type="EMBL" id="KZT50223.1"/>
    </source>
</evidence>
<evidence type="ECO:0000256" key="2">
    <source>
        <dbReference type="SAM" id="Phobius"/>
    </source>
</evidence>
<name>A0A165C4B3_9BASI</name>
<feature type="region of interest" description="Disordered" evidence="1">
    <location>
        <begin position="244"/>
        <end position="263"/>
    </location>
</feature>
<keyword evidence="2" id="KW-0812">Transmembrane</keyword>
<keyword evidence="4" id="KW-1185">Reference proteome</keyword>
<reference evidence="3 4" key="1">
    <citation type="journal article" date="2016" name="Mol. Biol. Evol.">
        <title>Comparative Genomics of Early-Diverging Mushroom-Forming Fungi Provides Insights into the Origins of Lignocellulose Decay Capabilities.</title>
        <authorList>
            <person name="Nagy L.G."/>
            <person name="Riley R."/>
            <person name="Tritt A."/>
            <person name="Adam C."/>
            <person name="Daum C."/>
            <person name="Floudas D."/>
            <person name="Sun H."/>
            <person name="Yadav J.S."/>
            <person name="Pangilinan J."/>
            <person name="Larsson K.H."/>
            <person name="Matsuura K."/>
            <person name="Barry K."/>
            <person name="Labutti K."/>
            <person name="Kuo R."/>
            <person name="Ohm R.A."/>
            <person name="Bhattacharya S.S."/>
            <person name="Shirouzu T."/>
            <person name="Yoshinaga Y."/>
            <person name="Martin F.M."/>
            <person name="Grigoriev I.V."/>
            <person name="Hibbett D.S."/>
        </authorList>
    </citation>
    <scope>NUCLEOTIDE SEQUENCE [LARGE SCALE GENOMIC DNA]</scope>
    <source>
        <strain evidence="3 4">HHB12733</strain>
    </source>
</reference>
<keyword evidence="2" id="KW-0472">Membrane</keyword>
<feature type="region of interest" description="Disordered" evidence="1">
    <location>
        <begin position="330"/>
        <end position="355"/>
    </location>
</feature>
<protein>
    <submittedName>
        <fullName evidence="3">Uncharacterized protein</fullName>
    </submittedName>
</protein>
<dbReference type="EMBL" id="KV424207">
    <property type="protein sequence ID" value="KZT50223.1"/>
    <property type="molecule type" value="Genomic_DNA"/>
</dbReference>
<evidence type="ECO:0000313" key="4">
    <source>
        <dbReference type="Proteomes" id="UP000076842"/>
    </source>
</evidence>
<accession>A0A165C4B3</accession>